<protein>
    <submittedName>
        <fullName evidence="2">Uncharacterized protein DUF3137</fullName>
    </submittedName>
</protein>
<keyword evidence="1" id="KW-1133">Transmembrane helix</keyword>
<gene>
    <name evidence="2" type="ORF">EV665_11218</name>
</gene>
<dbReference type="RefSeq" id="WP_133035209.1">
    <property type="nucleotide sequence ID" value="NZ_BAABEI010000012.1"/>
</dbReference>
<keyword evidence="1" id="KW-0472">Membrane</keyword>
<feature type="transmembrane region" description="Helical" evidence="1">
    <location>
        <begin position="68"/>
        <end position="88"/>
    </location>
</feature>
<dbReference type="Pfam" id="PF11335">
    <property type="entry name" value="DUF3137"/>
    <property type="match status" value="1"/>
</dbReference>
<keyword evidence="1" id="KW-0812">Transmembrane</keyword>
<evidence type="ECO:0000313" key="3">
    <source>
        <dbReference type="Proteomes" id="UP000295351"/>
    </source>
</evidence>
<proteinExistence type="predicted"/>
<accession>A0A4R2CS64</accession>
<keyword evidence="3" id="KW-1185">Reference proteome</keyword>
<dbReference type="Proteomes" id="UP000295351">
    <property type="component" value="Unassembled WGS sequence"/>
</dbReference>
<sequence>MDVMVDEAALTPDNAALEEVRAAVEAYNAARPKVARDMYLTVTLVLGVYLLFSALVLYLVATQIEEDWTFFTLFILIAGATFAWKFAVAPAKRFQQGLRDRLLPLVFGFVDEVQYVHGATPRFLSGMPGKEFVPRDRAQHGDMIAGIHEGLVFTLSETELSTGSGKSRQTTFKGVIFHFLREEEFPGLLIAARKPNAVQRFMRDLFGGGALALVTSGNPEVDALHEFRTDRAEAATPIVQGTLAKALDYLASVWRDDVVRLALKDRECYLLVPAKKDFFELPPVDTPIDFDRYIKPMIRDLVTLLATAQLVRKIG</sequence>
<reference evidence="2 3" key="1">
    <citation type="submission" date="2019-03" db="EMBL/GenBank/DDBJ databases">
        <title>Genomic Encyclopedia of Type Strains, Phase IV (KMG-IV): sequencing the most valuable type-strain genomes for metagenomic binning, comparative biology and taxonomic classification.</title>
        <authorList>
            <person name="Goeker M."/>
        </authorList>
    </citation>
    <scope>NUCLEOTIDE SEQUENCE [LARGE SCALE GENOMIC DNA]</scope>
    <source>
        <strain evidence="2 3">DSM 18401</strain>
    </source>
</reference>
<feature type="transmembrane region" description="Helical" evidence="1">
    <location>
        <begin position="38"/>
        <end position="62"/>
    </location>
</feature>
<dbReference type="EMBL" id="SLVX01000012">
    <property type="protein sequence ID" value="TCN42284.1"/>
    <property type="molecule type" value="Genomic_DNA"/>
</dbReference>
<dbReference type="InterPro" id="IPR021484">
    <property type="entry name" value="DUF3137"/>
</dbReference>
<name>A0A4R2CS64_SHIGR</name>
<evidence type="ECO:0000313" key="2">
    <source>
        <dbReference type="EMBL" id="TCN42284.1"/>
    </source>
</evidence>
<comment type="caution">
    <text evidence="2">The sequence shown here is derived from an EMBL/GenBank/DDBJ whole genome shotgun (WGS) entry which is preliminary data.</text>
</comment>
<evidence type="ECO:0000256" key="1">
    <source>
        <dbReference type="SAM" id="Phobius"/>
    </source>
</evidence>
<dbReference type="AlphaFoldDB" id="A0A4R2CS64"/>
<organism evidence="2 3">
    <name type="scientific">Shinella granuli</name>
    <dbReference type="NCBI Taxonomy" id="323621"/>
    <lineage>
        <taxon>Bacteria</taxon>
        <taxon>Pseudomonadati</taxon>
        <taxon>Pseudomonadota</taxon>
        <taxon>Alphaproteobacteria</taxon>
        <taxon>Hyphomicrobiales</taxon>
        <taxon>Rhizobiaceae</taxon>
        <taxon>Shinella</taxon>
    </lineage>
</organism>